<sequence>MVSTIITKPAPRSKLDAQVDQIIQLDVVNLVAGFFDLANEQYYMAPQTLDATTRMPEGHQHVTVQKLDGSGAPPDPKVFAFFKGINNAATDPEKRLLQATIPARTIKEEGTYRICSITGADAHQPLLMPVIARGSQDDCIRVLSTNTAGDSNTKLAVDSSTSKKVTSNDKKTNVDIKAVDPKA</sequence>
<dbReference type="PANTHER" id="PTHR34587:SF2">
    <property type="entry name" value="G-PROTEIN COUPLED RECEPTORS FAMILY 1 PROFILE DOMAIN-CONTAINING PROTEIN"/>
    <property type="match status" value="1"/>
</dbReference>
<reference evidence="2 3" key="1">
    <citation type="submission" date="2023-09" db="EMBL/GenBank/DDBJ databases">
        <title>Pangenome analysis of Batrachochytrium dendrobatidis and related Chytrids.</title>
        <authorList>
            <person name="Yacoub M.N."/>
            <person name="Stajich J.E."/>
            <person name="James T.Y."/>
        </authorList>
    </citation>
    <scope>NUCLEOTIDE SEQUENCE [LARGE SCALE GENOMIC DNA]</scope>
    <source>
        <strain evidence="2 3">JEL0888</strain>
    </source>
</reference>
<evidence type="ECO:0000313" key="3">
    <source>
        <dbReference type="Proteomes" id="UP001527925"/>
    </source>
</evidence>
<comment type="caution">
    <text evidence="2">The sequence shown here is derived from an EMBL/GenBank/DDBJ whole genome shotgun (WGS) entry which is preliminary data.</text>
</comment>
<name>A0ABR4MWR5_9FUNG</name>
<evidence type="ECO:0000256" key="1">
    <source>
        <dbReference type="SAM" id="MobiDB-lite"/>
    </source>
</evidence>
<gene>
    <name evidence="2" type="ORF">HK105_208848</name>
</gene>
<protein>
    <submittedName>
        <fullName evidence="2">Uncharacterized protein</fullName>
    </submittedName>
</protein>
<feature type="compositionally biased region" description="Polar residues" evidence="1">
    <location>
        <begin position="150"/>
        <end position="165"/>
    </location>
</feature>
<dbReference type="InterPro" id="IPR053216">
    <property type="entry name" value="Appressorial_penetr-assoc"/>
</dbReference>
<feature type="region of interest" description="Disordered" evidence="1">
    <location>
        <begin position="150"/>
        <end position="183"/>
    </location>
</feature>
<feature type="compositionally biased region" description="Basic and acidic residues" evidence="1">
    <location>
        <begin position="166"/>
        <end position="183"/>
    </location>
</feature>
<dbReference type="EMBL" id="JADGIZ020000093">
    <property type="protein sequence ID" value="KAL2911688.1"/>
    <property type="molecule type" value="Genomic_DNA"/>
</dbReference>
<dbReference type="Proteomes" id="UP001527925">
    <property type="component" value="Unassembled WGS sequence"/>
</dbReference>
<accession>A0ABR4MWR5</accession>
<proteinExistence type="predicted"/>
<keyword evidence="3" id="KW-1185">Reference proteome</keyword>
<organism evidence="2 3">
    <name type="scientific">Polyrhizophydium stewartii</name>
    <dbReference type="NCBI Taxonomy" id="2732419"/>
    <lineage>
        <taxon>Eukaryota</taxon>
        <taxon>Fungi</taxon>
        <taxon>Fungi incertae sedis</taxon>
        <taxon>Chytridiomycota</taxon>
        <taxon>Chytridiomycota incertae sedis</taxon>
        <taxon>Chytridiomycetes</taxon>
        <taxon>Rhizophydiales</taxon>
        <taxon>Rhizophydiales incertae sedis</taxon>
        <taxon>Polyrhizophydium</taxon>
    </lineage>
</organism>
<dbReference type="PANTHER" id="PTHR34587">
    <property type="entry name" value="VWFA DOMAIN-CONTAINING PROTEIN"/>
    <property type="match status" value="1"/>
</dbReference>
<evidence type="ECO:0000313" key="2">
    <source>
        <dbReference type="EMBL" id="KAL2911688.1"/>
    </source>
</evidence>